<dbReference type="SMART" id="SM00345">
    <property type="entry name" value="HTH_GNTR"/>
    <property type="match status" value="1"/>
</dbReference>
<dbReference type="PRINTS" id="PR00035">
    <property type="entry name" value="HTHGNTR"/>
</dbReference>
<dbReference type="PANTHER" id="PTHR44846">
    <property type="entry name" value="MANNOSYL-D-GLYCERATE TRANSPORT/METABOLISM SYSTEM REPRESSOR MNGR-RELATED"/>
    <property type="match status" value="1"/>
</dbReference>
<protein>
    <submittedName>
        <fullName evidence="5">UTRA domain-containing protein</fullName>
    </submittedName>
</protein>
<sequence>MADQTSARPLDRSSPLPLWAQLHRDLVRRLEAKAFGGAFPGEHQLADEYDVSRHTVREALRRLRQAGILDSRRGRRTDVRTTRIEQPLGALYSLFSEVQARGMQQRSQVLARHTGRDPAVAARLGVAADTEFVCLERLRYADDEPLALDRTWLLAPLARPLLDADLTATGVYAELARLGGVRITGGQERIHAVTPTVDQRRLLGLGRGVALLAIDRIGHADGDPVEWRETLVRGDRFSVVAHWAPHAPYQLTVADGSPLGATG</sequence>
<dbReference type="Proteomes" id="UP000823521">
    <property type="component" value="Unassembled WGS sequence"/>
</dbReference>
<keyword evidence="6" id="KW-1185">Reference proteome</keyword>
<dbReference type="PANTHER" id="PTHR44846:SF1">
    <property type="entry name" value="MANNOSYL-D-GLYCERATE TRANSPORT_METABOLISM SYSTEM REPRESSOR MNGR-RELATED"/>
    <property type="match status" value="1"/>
</dbReference>
<dbReference type="Gene3D" id="3.40.1410.10">
    <property type="entry name" value="Chorismate lyase-like"/>
    <property type="match status" value="1"/>
</dbReference>
<evidence type="ECO:0000259" key="4">
    <source>
        <dbReference type="PROSITE" id="PS50949"/>
    </source>
</evidence>
<dbReference type="EMBL" id="WVUH01000021">
    <property type="protein sequence ID" value="MBO4205319.1"/>
    <property type="molecule type" value="Genomic_DNA"/>
</dbReference>
<dbReference type="SMART" id="SM00866">
    <property type="entry name" value="UTRA"/>
    <property type="match status" value="1"/>
</dbReference>
<evidence type="ECO:0000256" key="2">
    <source>
        <dbReference type="ARBA" id="ARBA00023125"/>
    </source>
</evidence>
<reference evidence="5 6" key="1">
    <citation type="submission" date="2019-12" db="EMBL/GenBank/DDBJ databases">
        <title>Whole genome sequencing of endophytic Actinobacterium Micromonospora sp. MPMI6T.</title>
        <authorList>
            <person name="Evv R."/>
            <person name="Podile A.R."/>
        </authorList>
    </citation>
    <scope>NUCLEOTIDE SEQUENCE [LARGE SCALE GENOMIC DNA]</scope>
    <source>
        <strain evidence="5 6">MPMI6</strain>
    </source>
</reference>
<organism evidence="5 6">
    <name type="scientific">Micromonospora echinofusca</name>
    <dbReference type="NCBI Taxonomy" id="47858"/>
    <lineage>
        <taxon>Bacteria</taxon>
        <taxon>Bacillati</taxon>
        <taxon>Actinomycetota</taxon>
        <taxon>Actinomycetes</taxon>
        <taxon>Micromonosporales</taxon>
        <taxon>Micromonosporaceae</taxon>
        <taxon>Micromonospora</taxon>
    </lineage>
</organism>
<name>A0ABS3VLB5_MICEH</name>
<dbReference type="Gene3D" id="1.10.10.10">
    <property type="entry name" value="Winged helix-like DNA-binding domain superfamily/Winged helix DNA-binding domain"/>
    <property type="match status" value="1"/>
</dbReference>
<proteinExistence type="predicted"/>
<dbReference type="InterPro" id="IPR036390">
    <property type="entry name" value="WH_DNA-bd_sf"/>
</dbReference>
<keyword evidence="2" id="KW-0238">DNA-binding</keyword>
<dbReference type="InterPro" id="IPR000524">
    <property type="entry name" value="Tscrpt_reg_HTH_GntR"/>
</dbReference>
<keyword evidence="1" id="KW-0805">Transcription regulation</keyword>
<comment type="caution">
    <text evidence="5">The sequence shown here is derived from an EMBL/GenBank/DDBJ whole genome shotgun (WGS) entry which is preliminary data.</text>
</comment>
<accession>A0ABS3VLB5</accession>
<dbReference type="InterPro" id="IPR050679">
    <property type="entry name" value="Bact_HTH_transcr_reg"/>
</dbReference>
<dbReference type="InterPro" id="IPR028978">
    <property type="entry name" value="Chorismate_lyase_/UTRA_dom_sf"/>
</dbReference>
<feature type="domain" description="HTH gntR-type" evidence="4">
    <location>
        <begin position="12"/>
        <end position="82"/>
    </location>
</feature>
<gene>
    <name evidence="5" type="ORF">GSF22_04735</name>
</gene>
<dbReference type="Pfam" id="PF00392">
    <property type="entry name" value="GntR"/>
    <property type="match status" value="1"/>
</dbReference>
<dbReference type="Pfam" id="PF07702">
    <property type="entry name" value="UTRA"/>
    <property type="match status" value="1"/>
</dbReference>
<dbReference type="InterPro" id="IPR011663">
    <property type="entry name" value="UTRA"/>
</dbReference>
<dbReference type="SUPFAM" id="SSF46785">
    <property type="entry name" value="Winged helix' DNA-binding domain"/>
    <property type="match status" value="1"/>
</dbReference>
<evidence type="ECO:0000313" key="5">
    <source>
        <dbReference type="EMBL" id="MBO4205319.1"/>
    </source>
</evidence>
<dbReference type="CDD" id="cd07377">
    <property type="entry name" value="WHTH_GntR"/>
    <property type="match status" value="1"/>
</dbReference>
<evidence type="ECO:0000256" key="3">
    <source>
        <dbReference type="ARBA" id="ARBA00023163"/>
    </source>
</evidence>
<keyword evidence="3" id="KW-0804">Transcription</keyword>
<dbReference type="InterPro" id="IPR036388">
    <property type="entry name" value="WH-like_DNA-bd_sf"/>
</dbReference>
<dbReference type="SUPFAM" id="SSF64288">
    <property type="entry name" value="Chorismate lyase-like"/>
    <property type="match status" value="1"/>
</dbReference>
<evidence type="ECO:0000256" key="1">
    <source>
        <dbReference type="ARBA" id="ARBA00023015"/>
    </source>
</evidence>
<evidence type="ECO:0000313" key="6">
    <source>
        <dbReference type="Proteomes" id="UP000823521"/>
    </source>
</evidence>
<dbReference type="PROSITE" id="PS50949">
    <property type="entry name" value="HTH_GNTR"/>
    <property type="match status" value="1"/>
</dbReference>